<organism evidence="1">
    <name type="scientific">Anthurium amnicola</name>
    <dbReference type="NCBI Taxonomy" id="1678845"/>
    <lineage>
        <taxon>Eukaryota</taxon>
        <taxon>Viridiplantae</taxon>
        <taxon>Streptophyta</taxon>
        <taxon>Embryophyta</taxon>
        <taxon>Tracheophyta</taxon>
        <taxon>Spermatophyta</taxon>
        <taxon>Magnoliopsida</taxon>
        <taxon>Liliopsida</taxon>
        <taxon>Araceae</taxon>
        <taxon>Pothoideae</taxon>
        <taxon>Potheae</taxon>
        <taxon>Anthurium</taxon>
    </lineage>
</organism>
<dbReference type="EMBL" id="GDJX01026062">
    <property type="protein sequence ID" value="JAT41874.1"/>
    <property type="molecule type" value="Transcribed_RNA"/>
</dbReference>
<sequence>ELLYKHRPSPWDDSLLPSENSSCALSSSHTRPGAWWEKVIEMAPKALLVLAGVLLVLASSDASATAVAEEKQQRGPISPPHGCVRPKTCCGYFNGRCIRCCRTEEETKADTAGAAAADLVWTRPPPPPPKHGCRCCWPYGGPCLQYCCFKGEVISATDVAAKAKP</sequence>
<dbReference type="AlphaFoldDB" id="A0A1D1XHJ7"/>
<proteinExistence type="predicted"/>
<name>A0A1D1XHJ7_9ARAE</name>
<evidence type="ECO:0000313" key="1">
    <source>
        <dbReference type="EMBL" id="JAT41874.1"/>
    </source>
</evidence>
<feature type="non-terminal residue" evidence="1">
    <location>
        <position position="1"/>
    </location>
</feature>
<reference evidence="1" key="1">
    <citation type="submission" date="2015-07" db="EMBL/GenBank/DDBJ databases">
        <title>Transcriptome Assembly of Anthurium amnicola.</title>
        <authorList>
            <person name="Suzuki J."/>
        </authorList>
    </citation>
    <scope>NUCLEOTIDE SEQUENCE</scope>
</reference>
<accession>A0A1D1XHJ7</accession>
<gene>
    <name evidence="1" type="primary">CYC02_2</name>
    <name evidence="1" type="ORF">g.39882</name>
</gene>
<protein>
    <submittedName>
        <fullName evidence="1">CYC02 protein</fullName>
    </submittedName>
</protein>